<feature type="domain" description="Ubiquitin-like" evidence="11">
    <location>
        <begin position="235"/>
        <end position="290"/>
    </location>
</feature>
<evidence type="ECO:0000256" key="8">
    <source>
        <dbReference type="ARBA" id="ARBA00023026"/>
    </source>
</evidence>
<dbReference type="InterPro" id="IPR050999">
    <property type="entry name" value="ADP-ribosyltransferase_ARG"/>
</dbReference>
<comment type="catalytic activity">
    <reaction evidence="9 10">
        <text>L-arginyl-[protein] + NAD(+) = N(omega)-(ADP-D-ribosyl)-L-arginyl-[protein] + nicotinamide + H(+)</text>
        <dbReference type="Rhea" id="RHEA:19149"/>
        <dbReference type="Rhea" id="RHEA-COMP:10532"/>
        <dbReference type="Rhea" id="RHEA-COMP:15087"/>
        <dbReference type="ChEBI" id="CHEBI:15378"/>
        <dbReference type="ChEBI" id="CHEBI:17154"/>
        <dbReference type="ChEBI" id="CHEBI:29965"/>
        <dbReference type="ChEBI" id="CHEBI:57540"/>
        <dbReference type="ChEBI" id="CHEBI:142554"/>
        <dbReference type="EC" id="2.4.2.31"/>
    </reaction>
</comment>
<evidence type="ECO:0000313" key="13">
    <source>
        <dbReference type="Proteomes" id="UP000692954"/>
    </source>
</evidence>
<evidence type="ECO:0000313" key="12">
    <source>
        <dbReference type="EMBL" id="CAD8077149.1"/>
    </source>
</evidence>
<evidence type="ECO:0000256" key="2">
    <source>
        <dbReference type="ARBA" id="ARBA00009558"/>
    </source>
</evidence>
<evidence type="ECO:0000256" key="10">
    <source>
        <dbReference type="RuleBase" id="RU361228"/>
    </source>
</evidence>
<evidence type="ECO:0000256" key="5">
    <source>
        <dbReference type="ARBA" id="ARBA00022676"/>
    </source>
</evidence>
<dbReference type="GO" id="GO:0106274">
    <property type="term" value="F:NAD+-protein-arginine ADP-ribosyltransferase activity"/>
    <property type="evidence" value="ECO:0007669"/>
    <property type="project" value="UniProtKB-EC"/>
</dbReference>
<gene>
    <name evidence="12" type="ORF">PSON_ATCC_30995.1.T0350351</name>
</gene>
<keyword evidence="3" id="KW-0964">Secreted</keyword>
<dbReference type="PROSITE" id="PS51996">
    <property type="entry name" value="TR_MART"/>
    <property type="match status" value="1"/>
</dbReference>
<dbReference type="SMART" id="SM00213">
    <property type="entry name" value="UBQ"/>
    <property type="match status" value="2"/>
</dbReference>
<evidence type="ECO:0000256" key="1">
    <source>
        <dbReference type="ARBA" id="ARBA00004613"/>
    </source>
</evidence>
<evidence type="ECO:0000259" key="11">
    <source>
        <dbReference type="PROSITE" id="PS50053"/>
    </source>
</evidence>
<name>A0A8S1MBV7_9CILI</name>
<dbReference type="PANTHER" id="PTHR10339">
    <property type="entry name" value="ADP-RIBOSYLTRANSFERASE"/>
    <property type="match status" value="1"/>
</dbReference>
<evidence type="ECO:0000256" key="7">
    <source>
        <dbReference type="ARBA" id="ARBA00022695"/>
    </source>
</evidence>
<dbReference type="PROSITE" id="PS50053">
    <property type="entry name" value="UBIQUITIN_2"/>
    <property type="match status" value="2"/>
</dbReference>
<dbReference type="OrthoDB" id="308910at2759"/>
<organism evidence="12 13">
    <name type="scientific">Paramecium sonneborni</name>
    <dbReference type="NCBI Taxonomy" id="65129"/>
    <lineage>
        <taxon>Eukaryota</taxon>
        <taxon>Sar</taxon>
        <taxon>Alveolata</taxon>
        <taxon>Ciliophora</taxon>
        <taxon>Intramacronucleata</taxon>
        <taxon>Oligohymenophorea</taxon>
        <taxon>Peniculida</taxon>
        <taxon>Parameciidae</taxon>
        <taxon>Paramecium</taxon>
    </lineage>
</organism>
<protein>
    <recommendedName>
        <fullName evidence="10">NAD(P)(+)--arginine ADP-ribosyltransferase</fullName>
        <ecNumber evidence="10">2.4.2.31</ecNumber>
    </recommendedName>
    <alternativeName>
        <fullName evidence="10">Mono(ADP-ribosyl)transferase</fullName>
    </alternativeName>
</protein>
<keyword evidence="10" id="KW-0521">NADP</keyword>
<dbReference type="GO" id="GO:0003950">
    <property type="term" value="F:NAD+ poly-ADP-ribosyltransferase activity"/>
    <property type="evidence" value="ECO:0007669"/>
    <property type="project" value="TreeGrafter"/>
</dbReference>
<dbReference type="Pfam" id="PF01129">
    <property type="entry name" value="ART"/>
    <property type="match status" value="1"/>
</dbReference>
<dbReference type="EC" id="2.4.2.31" evidence="10"/>
<evidence type="ECO:0000256" key="3">
    <source>
        <dbReference type="ARBA" id="ARBA00022525"/>
    </source>
</evidence>
<keyword evidence="7" id="KW-0548">Nucleotidyltransferase</keyword>
<reference evidence="12" key="1">
    <citation type="submission" date="2021-01" db="EMBL/GenBank/DDBJ databases">
        <authorList>
            <consortium name="Genoscope - CEA"/>
            <person name="William W."/>
        </authorList>
    </citation>
    <scope>NUCLEOTIDE SEQUENCE</scope>
</reference>
<sequence>MLASFKKWQKVDELPPLVDEIAFFDNQGNYIQQGNENILIFLDLQRFNIEEQKAEIIDFSQIIEKFIIKVCQKYLPYNEDPNYVQMMMGNGLTVNRKQKFRDYAFKSNMVVIFKKGENFPKSNKVFIEIPTGKIIIVYTHCKSVYDVKKEIFERGESQNYPPEDIRMTFAGKSLDDNKLFDDYQVKEESKIYMFYRLRGGGSGFFPQISLIELFNGTIKIIKEFVNEVKVPENKIYIEINGIKEEFEVLPYFLIQQIKVIIQNKKGIPIQSQQLYHKGVLMKDEFALEDYYKYDNYKYLNQKKQDPLILKVLSISKEQQQDIYQNTDNNNIITIIVKNEEYRLSINKNSNKIDYQDIALICASSDEIKRSLILCNGKPYGSIRELKDKQNVQSIFFIDQQSGGIQLKFTLQLNDKQVENISKLKDSLQWLGNCKINEFIECCLQEINNNQLKKQDYQQIPLHCIIAIQLYTSNLIYRNLNQDLRTTEYENWKQYLKCLMEGLRYMKYYKGVAYRGIKNYQNTTVYQKGKIVQWSEVSSVSLKKKIAQNFSNSQGMIFQVELISAKDIGKISIYEGEQELLMYPFSNFIIDDVQVIDLQQPLIVTMRELPLPRSTQVLLWVDDNPENNYQFAEDLEKQNNNFSVIFCVSTQDAILIIEKYKWMIYLEQSQFRVVSDMVRVEQGQINYTAGIDLIQHLYQQMKYKNRTLIFCGDQMRAQEECKKRNIQGNFEITNSQQVLMKFLSFQ</sequence>
<dbReference type="CDD" id="cd17039">
    <property type="entry name" value="Ubl_ubiquitin_like"/>
    <property type="match status" value="1"/>
</dbReference>
<dbReference type="GO" id="GO:0016779">
    <property type="term" value="F:nucleotidyltransferase activity"/>
    <property type="evidence" value="ECO:0007669"/>
    <property type="project" value="UniProtKB-KW"/>
</dbReference>
<comment type="caution">
    <text evidence="12">The sequence shown here is derived from an EMBL/GenBank/DDBJ whole genome shotgun (WGS) entry which is preliminary data.</text>
</comment>
<feature type="domain" description="Ubiquitin-like" evidence="11">
    <location>
        <begin position="123"/>
        <end position="200"/>
    </location>
</feature>
<keyword evidence="13" id="KW-1185">Reference proteome</keyword>
<proteinExistence type="inferred from homology"/>
<keyword evidence="4" id="KW-0800">Toxin</keyword>
<keyword evidence="6 10" id="KW-0808">Transferase</keyword>
<comment type="subcellular location">
    <subcellularLocation>
        <location evidence="1">Secreted</location>
    </subcellularLocation>
</comment>
<evidence type="ECO:0000256" key="6">
    <source>
        <dbReference type="ARBA" id="ARBA00022679"/>
    </source>
</evidence>
<accession>A0A8S1MBV7</accession>
<dbReference type="Proteomes" id="UP000692954">
    <property type="component" value="Unassembled WGS sequence"/>
</dbReference>
<dbReference type="InterPro" id="IPR000626">
    <property type="entry name" value="Ubiquitin-like_dom"/>
</dbReference>
<keyword evidence="8" id="KW-0843">Virulence</keyword>
<dbReference type="Pfam" id="PF00240">
    <property type="entry name" value="ubiquitin"/>
    <property type="match status" value="2"/>
</dbReference>
<keyword evidence="5 10" id="KW-0328">Glycosyltransferase</keyword>
<dbReference type="EMBL" id="CAJJDN010000035">
    <property type="protein sequence ID" value="CAD8077149.1"/>
    <property type="molecule type" value="Genomic_DNA"/>
</dbReference>
<evidence type="ECO:0000256" key="9">
    <source>
        <dbReference type="ARBA" id="ARBA00047597"/>
    </source>
</evidence>
<evidence type="ECO:0000256" key="4">
    <source>
        <dbReference type="ARBA" id="ARBA00022656"/>
    </source>
</evidence>
<dbReference type="GO" id="GO:0090729">
    <property type="term" value="F:toxin activity"/>
    <property type="evidence" value="ECO:0007669"/>
    <property type="project" value="UniProtKB-KW"/>
</dbReference>
<dbReference type="PANTHER" id="PTHR10339:SF25">
    <property type="entry name" value="SECRETED EXOENZYME S"/>
    <property type="match status" value="1"/>
</dbReference>
<comment type="similarity">
    <text evidence="2 10">Belongs to the Arg-specific ADP-ribosyltransferase family.</text>
</comment>
<dbReference type="GO" id="GO:0005576">
    <property type="term" value="C:extracellular region"/>
    <property type="evidence" value="ECO:0007669"/>
    <property type="project" value="UniProtKB-SubCell"/>
</dbReference>
<dbReference type="AlphaFoldDB" id="A0A8S1MBV7"/>
<dbReference type="InterPro" id="IPR000768">
    <property type="entry name" value="ART"/>
</dbReference>
<keyword evidence="10" id="KW-0520">NAD</keyword>